<proteinExistence type="predicted"/>
<dbReference type="EMBL" id="HM114315">
    <property type="protein sequence ID" value="ADJ19544.1"/>
    <property type="molecule type" value="Genomic_DNA"/>
</dbReference>
<evidence type="ECO:0000313" key="2">
    <source>
        <dbReference type="EMBL" id="ADJ19544.1"/>
    </source>
</evidence>
<dbReference type="InterPro" id="IPR002109">
    <property type="entry name" value="Glutaredoxin"/>
</dbReference>
<dbReference type="InterPro" id="IPR036249">
    <property type="entry name" value="Thioredoxin-like_sf"/>
</dbReference>
<reference evidence="2 3" key="1">
    <citation type="journal article" date="2010" name="Virol. J.">
        <title>Genomes of the T4-related bacteriophages as windows on microbial genome evolution.</title>
        <authorList>
            <person name="Petrov V.M."/>
            <person name="Ratnayaka S."/>
            <person name="Nolan J.M."/>
            <person name="Miller E.S."/>
            <person name="Karam J.D."/>
        </authorList>
    </citation>
    <scope>NUCLEOTIDE SEQUENCE [LARGE SCALE GENOMIC DNA]</scope>
    <source>
        <strain evidence="2">Acj133</strain>
    </source>
</reference>
<dbReference type="KEGG" id="vg:10323216"/>
<protein>
    <submittedName>
        <fullName evidence="2">Putative bacterial glutaredoxin</fullName>
    </submittedName>
</protein>
<sequence length="72" mass="8110">MFTVYSAPNCGQCLQAKKYLEIKQIAHEIKTIGEDFTKDDLQKIAPGRAAFPVITYGDTLIGGYIELRKFLK</sequence>
<gene>
    <name evidence="2" type="ORF">Acj133p229</name>
</gene>
<dbReference type="Pfam" id="PF00462">
    <property type="entry name" value="Glutaredoxin"/>
    <property type="match status" value="1"/>
</dbReference>
<dbReference type="GeneID" id="10323216"/>
<evidence type="ECO:0000313" key="3">
    <source>
        <dbReference type="Proteomes" id="UP000000330"/>
    </source>
</evidence>
<accession>D9I6G3</accession>
<dbReference type="Proteomes" id="UP000000330">
    <property type="component" value="Segment"/>
</dbReference>
<dbReference type="PROSITE" id="PS51354">
    <property type="entry name" value="GLUTAREDOXIN_2"/>
    <property type="match status" value="1"/>
</dbReference>
<dbReference type="RefSeq" id="YP_004300810.1">
    <property type="nucleotide sequence ID" value="NC_015250.1"/>
</dbReference>
<name>D9I6G3_9CAUD</name>
<keyword evidence="3" id="KW-1185">Reference proteome</keyword>
<organism evidence="2 3">
    <name type="scientific">Acinetobacter phage 133</name>
    <dbReference type="NCBI Taxonomy" id="2919552"/>
    <lineage>
        <taxon>Viruses</taxon>
        <taxon>Duplodnaviria</taxon>
        <taxon>Heunggongvirae</taxon>
        <taxon>Uroviricota</taxon>
        <taxon>Caudoviricetes</taxon>
        <taxon>Pantevenvirales</taxon>
        <taxon>Straboviridae</taxon>
        <taxon>Tevenvirinae</taxon>
        <taxon>Centumtrigintavirus</taxon>
        <taxon>Centumtrigintavirus cv133</taxon>
        <taxon>Acinetobacter virus 133</taxon>
    </lineage>
</organism>
<dbReference type="SUPFAM" id="SSF52833">
    <property type="entry name" value="Thioredoxin-like"/>
    <property type="match status" value="1"/>
</dbReference>
<feature type="domain" description="Glutaredoxin" evidence="1">
    <location>
        <begin position="3"/>
        <end position="61"/>
    </location>
</feature>
<dbReference type="Gene3D" id="3.40.30.10">
    <property type="entry name" value="Glutaredoxin"/>
    <property type="match status" value="1"/>
</dbReference>
<evidence type="ECO:0000259" key="1">
    <source>
        <dbReference type="Pfam" id="PF00462"/>
    </source>
</evidence>